<dbReference type="InterPro" id="IPR052134">
    <property type="entry name" value="ILF2"/>
</dbReference>
<dbReference type="Gene3D" id="1.10.1410.40">
    <property type="match status" value="1"/>
</dbReference>
<evidence type="ECO:0000256" key="3">
    <source>
        <dbReference type="ARBA" id="ARBA00023125"/>
    </source>
</evidence>
<keyword evidence="2" id="KW-0805">Transcription regulation</keyword>
<dbReference type="OrthoDB" id="5775647at2759"/>
<accession>A0A7R8WAX0</accession>
<proteinExistence type="predicted"/>
<keyword evidence="3" id="KW-0238">DNA-binding</keyword>
<dbReference type="PANTHER" id="PTHR46447">
    <property type="entry name" value="INTERLEUKIN ENHANCER-BINDING FACTOR"/>
    <property type="match status" value="1"/>
</dbReference>
<comment type="subcellular location">
    <subcellularLocation>
        <location evidence="1">Nucleus</location>
    </subcellularLocation>
</comment>
<dbReference type="Pfam" id="PF07528">
    <property type="entry name" value="DZF_N"/>
    <property type="match status" value="1"/>
</dbReference>
<organism evidence="7">
    <name type="scientific">Cyprideis torosa</name>
    <dbReference type="NCBI Taxonomy" id="163714"/>
    <lineage>
        <taxon>Eukaryota</taxon>
        <taxon>Metazoa</taxon>
        <taxon>Ecdysozoa</taxon>
        <taxon>Arthropoda</taxon>
        <taxon>Crustacea</taxon>
        <taxon>Oligostraca</taxon>
        <taxon>Ostracoda</taxon>
        <taxon>Podocopa</taxon>
        <taxon>Podocopida</taxon>
        <taxon>Cytherocopina</taxon>
        <taxon>Cytheroidea</taxon>
        <taxon>Cytherideidae</taxon>
        <taxon>Cyprideis</taxon>
    </lineage>
</organism>
<evidence type="ECO:0000256" key="6">
    <source>
        <dbReference type="ARBA" id="ARBA00023242"/>
    </source>
</evidence>
<dbReference type="GO" id="GO:0045893">
    <property type="term" value="P:positive regulation of DNA-templated transcription"/>
    <property type="evidence" value="ECO:0007669"/>
    <property type="project" value="TreeGrafter"/>
</dbReference>
<evidence type="ECO:0000256" key="2">
    <source>
        <dbReference type="ARBA" id="ARBA00023015"/>
    </source>
</evidence>
<gene>
    <name evidence="7" type="ORF">CTOB1V02_LOCUS5514</name>
</gene>
<evidence type="ECO:0000256" key="1">
    <source>
        <dbReference type="ARBA" id="ARBA00004123"/>
    </source>
</evidence>
<dbReference type="EMBL" id="OB661197">
    <property type="protein sequence ID" value="CAD7227613.1"/>
    <property type="molecule type" value="Genomic_DNA"/>
</dbReference>
<dbReference type="InterPro" id="IPR049401">
    <property type="entry name" value="DZF_dom_N"/>
</dbReference>
<dbReference type="SMART" id="SM00572">
    <property type="entry name" value="DZF"/>
    <property type="match status" value="1"/>
</dbReference>
<dbReference type="Gene3D" id="3.30.460.10">
    <property type="entry name" value="Beta Polymerase, domain 2"/>
    <property type="match status" value="1"/>
</dbReference>
<dbReference type="PROSITE" id="PS51703">
    <property type="entry name" value="DZF"/>
    <property type="match status" value="1"/>
</dbReference>
<name>A0A7R8WAX0_9CRUS</name>
<evidence type="ECO:0000256" key="5">
    <source>
        <dbReference type="ARBA" id="ARBA00023163"/>
    </source>
</evidence>
<dbReference type="PANTHER" id="PTHR46447:SF1">
    <property type="entry name" value="INTERLEUKIN ENHANCER-BINDING FACTOR 2"/>
    <property type="match status" value="1"/>
</dbReference>
<dbReference type="GO" id="GO:0003725">
    <property type="term" value="F:double-stranded RNA binding"/>
    <property type="evidence" value="ECO:0007669"/>
    <property type="project" value="TreeGrafter"/>
</dbReference>
<dbReference type="Pfam" id="PF20965">
    <property type="entry name" value="DZF_C"/>
    <property type="match status" value="1"/>
</dbReference>
<protein>
    <submittedName>
        <fullName evidence="7">Uncharacterized protein</fullName>
    </submittedName>
</protein>
<dbReference type="PROSITE" id="PS50152">
    <property type="entry name" value="25A_SYNTH_3"/>
    <property type="match status" value="1"/>
</dbReference>
<dbReference type="AlphaFoldDB" id="A0A7R8WAX0"/>
<dbReference type="GO" id="GO:0003677">
    <property type="term" value="F:DNA binding"/>
    <property type="evidence" value="ECO:0007669"/>
    <property type="project" value="UniProtKB-KW"/>
</dbReference>
<dbReference type="SUPFAM" id="SSF81301">
    <property type="entry name" value="Nucleotidyltransferase"/>
    <property type="match status" value="1"/>
</dbReference>
<reference evidence="7" key="1">
    <citation type="submission" date="2020-11" db="EMBL/GenBank/DDBJ databases">
        <authorList>
            <person name="Tran Van P."/>
        </authorList>
    </citation>
    <scope>NUCLEOTIDE SEQUENCE</scope>
</reference>
<dbReference type="InterPro" id="IPR049402">
    <property type="entry name" value="DZF_dom_C"/>
</dbReference>
<dbReference type="InterPro" id="IPR043519">
    <property type="entry name" value="NT_sf"/>
</dbReference>
<dbReference type="InterPro" id="IPR006561">
    <property type="entry name" value="DZF_dom"/>
</dbReference>
<evidence type="ECO:0000313" key="7">
    <source>
        <dbReference type="EMBL" id="CAD7227613.1"/>
    </source>
</evidence>
<keyword evidence="6" id="KW-0539">Nucleus</keyword>
<evidence type="ECO:0000256" key="4">
    <source>
        <dbReference type="ARBA" id="ARBA00023159"/>
    </source>
</evidence>
<sequence length="375" mass="41426">MPGGFRVGPSMMLPVPRHFPFDAAVSTQFGFPKIRDSADMETDLQALLLKRNQELSPLAHEQTAISNLVCQVQSVLDTIIVSPPSALDQYALDEVRQVGSYKKGTMIRGKNVADIVVVFRTLPTPEAVKALEEHVLDGLRKVPESQIGTHMLYDDGASFKITHTATRAVVNVMVSTVHQNLHNLDPLFHVDPDAVKLHLKAVRHARWFEENAHHSTVKVLVRLLKDVQSRFTGFSALTCWHLEVLSHFSVMNNPEHTILSLPVAFKRFFQLLAAGLLLPGSVGIGDPCENPKIRLQGALEPEEQDAVAQTAQDILRLLCHGEYYKVIGFDEKFNGIGDALLKLKGGVVFQPSEAVYDERSFETNGLLALTGQTTA</sequence>
<dbReference type="GO" id="GO:0071013">
    <property type="term" value="C:catalytic step 2 spliceosome"/>
    <property type="evidence" value="ECO:0007669"/>
    <property type="project" value="TreeGrafter"/>
</dbReference>
<keyword evidence="5" id="KW-0804">Transcription</keyword>
<keyword evidence="4" id="KW-0010">Activator</keyword>